<proteinExistence type="inferred from homology"/>
<keyword evidence="7" id="KW-0285">Flavoprotein</keyword>
<dbReference type="UniPathway" id="UPA00053">
    <property type="reaction ID" value="UER00090"/>
</dbReference>
<keyword evidence="7" id="KW-0288">FMN</keyword>
<keyword evidence="9" id="KW-1185">Reference proteome</keyword>
<dbReference type="HAMAP" id="MF_00300">
    <property type="entry name" value="Chorismate_synth"/>
    <property type="match status" value="1"/>
</dbReference>
<dbReference type="STRING" id="1841610.A6X21_19635"/>
<dbReference type="AlphaFoldDB" id="A0A1C3EH63"/>
<dbReference type="PANTHER" id="PTHR21085">
    <property type="entry name" value="CHORISMATE SYNTHASE"/>
    <property type="match status" value="1"/>
</dbReference>
<evidence type="ECO:0000256" key="3">
    <source>
        <dbReference type="ARBA" id="ARBA00013036"/>
    </source>
</evidence>
<evidence type="ECO:0000256" key="4">
    <source>
        <dbReference type="ARBA" id="ARBA00022605"/>
    </source>
</evidence>
<dbReference type="InterPro" id="IPR035904">
    <property type="entry name" value="Chorismate_synth_AroC_sf"/>
</dbReference>
<feature type="binding site" evidence="7">
    <location>
        <begin position="324"/>
        <end position="328"/>
    </location>
    <ligand>
        <name>FMN</name>
        <dbReference type="ChEBI" id="CHEBI:58210"/>
    </ligand>
</feature>
<comment type="function">
    <text evidence="7">Catalyzes the anti-1,4-elimination of the C-3 phosphate and the C-6 proR hydrogen from 5-enolpyruvylshikimate-3-phosphate (EPSP) to yield chorismate, which is the branch point compound that serves as the starting substrate for the three terminal pathways of aromatic amino acid biosynthesis. This reaction introduces a second double bond into the aromatic ring system.</text>
</comment>
<dbReference type="Pfam" id="PF01264">
    <property type="entry name" value="Chorismate_synt"/>
    <property type="match status" value="1"/>
</dbReference>
<evidence type="ECO:0000313" key="9">
    <source>
        <dbReference type="Proteomes" id="UP000094828"/>
    </source>
</evidence>
<dbReference type="GO" id="GO:0005829">
    <property type="term" value="C:cytosol"/>
    <property type="evidence" value="ECO:0007669"/>
    <property type="project" value="TreeGrafter"/>
</dbReference>
<feature type="binding site" evidence="7">
    <location>
        <position position="309"/>
    </location>
    <ligand>
        <name>FMN</name>
        <dbReference type="ChEBI" id="CHEBI:58210"/>
    </ligand>
</feature>
<comment type="cofactor">
    <cofactor evidence="7">
        <name>FMNH2</name>
        <dbReference type="ChEBI" id="CHEBI:57618"/>
    </cofactor>
    <text evidence="7">Reduced FMN (FMNH(2)).</text>
</comment>
<dbReference type="PIRSF" id="PIRSF001456">
    <property type="entry name" value="Chorismate_synth"/>
    <property type="match status" value="1"/>
</dbReference>
<evidence type="ECO:0000313" key="8">
    <source>
        <dbReference type="EMBL" id="ODA32581.1"/>
    </source>
</evidence>
<reference evidence="8 9" key="1">
    <citation type="submission" date="2016-05" db="EMBL/GenBank/DDBJ databases">
        <title>Genomic and physiological characterization of Planctopirus sp. isolated from fresh water lake.</title>
        <authorList>
            <person name="Subhash Y."/>
            <person name="Ramana C."/>
        </authorList>
    </citation>
    <scope>NUCLEOTIDE SEQUENCE [LARGE SCALE GENOMIC DNA]</scope>
    <source>
        <strain evidence="8 9">JC280</strain>
    </source>
</reference>
<keyword evidence="6 7" id="KW-0456">Lyase</keyword>
<accession>A0A1C3EH63</accession>
<feature type="binding site" evidence="7">
    <location>
        <position position="350"/>
    </location>
    <ligand>
        <name>FMN</name>
        <dbReference type="ChEBI" id="CHEBI:58210"/>
    </ligand>
</feature>
<evidence type="ECO:0000256" key="5">
    <source>
        <dbReference type="ARBA" id="ARBA00023141"/>
    </source>
</evidence>
<comment type="caution">
    <text evidence="7">Lacks conserved residue(s) required for the propagation of feature annotation.</text>
</comment>
<dbReference type="RefSeq" id="WP_068847097.1">
    <property type="nucleotide sequence ID" value="NZ_LYDR01000063.1"/>
</dbReference>
<dbReference type="InterPro" id="IPR020541">
    <property type="entry name" value="Chorismate_synthase_CS"/>
</dbReference>
<dbReference type="CDD" id="cd07304">
    <property type="entry name" value="Chorismate_synthase"/>
    <property type="match status" value="1"/>
</dbReference>
<evidence type="ECO:0000256" key="2">
    <source>
        <dbReference type="ARBA" id="ARBA00008014"/>
    </source>
</evidence>
<dbReference type="GO" id="GO:0004107">
    <property type="term" value="F:chorismate synthase activity"/>
    <property type="evidence" value="ECO:0007669"/>
    <property type="project" value="UniProtKB-UniRule"/>
</dbReference>
<evidence type="ECO:0000256" key="1">
    <source>
        <dbReference type="ARBA" id="ARBA00005044"/>
    </source>
</evidence>
<comment type="caution">
    <text evidence="8">The sequence shown here is derived from an EMBL/GenBank/DDBJ whole genome shotgun (WGS) entry which is preliminary data.</text>
</comment>
<comment type="pathway">
    <text evidence="1 7">Metabolic intermediate biosynthesis; chorismate biosynthesis; chorismate from D-erythrose 4-phosphate and phosphoenolpyruvate: step 7/7.</text>
</comment>
<dbReference type="Gene3D" id="3.60.150.10">
    <property type="entry name" value="Chorismate synthase AroC"/>
    <property type="match status" value="1"/>
</dbReference>
<feature type="binding site" evidence="7">
    <location>
        <begin position="125"/>
        <end position="127"/>
    </location>
    <ligand>
        <name>FMN</name>
        <dbReference type="ChEBI" id="CHEBI:58210"/>
    </ligand>
</feature>
<keyword evidence="4 7" id="KW-0028">Amino-acid biosynthesis</keyword>
<dbReference type="NCBIfam" id="NF003793">
    <property type="entry name" value="PRK05382.1"/>
    <property type="match status" value="1"/>
</dbReference>
<dbReference type="GO" id="GO:0009073">
    <property type="term" value="P:aromatic amino acid family biosynthetic process"/>
    <property type="evidence" value="ECO:0007669"/>
    <property type="project" value="UniProtKB-KW"/>
</dbReference>
<dbReference type="PROSITE" id="PS00788">
    <property type="entry name" value="CHORISMATE_SYNTHASE_2"/>
    <property type="match status" value="1"/>
</dbReference>
<dbReference type="GO" id="GO:0008652">
    <property type="term" value="P:amino acid biosynthetic process"/>
    <property type="evidence" value="ECO:0007669"/>
    <property type="project" value="UniProtKB-KW"/>
</dbReference>
<dbReference type="SUPFAM" id="SSF103263">
    <property type="entry name" value="Chorismate synthase, AroC"/>
    <property type="match status" value="1"/>
</dbReference>
<dbReference type="EC" id="4.2.3.5" evidence="3 7"/>
<keyword evidence="5 7" id="KW-0057">Aromatic amino acid biosynthesis</keyword>
<organism evidence="8 9">
    <name type="scientific">Planctopirus hydrillae</name>
    <dbReference type="NCBI Taxonomy" id="1841610"/>
    <lineage>
        <taxon>Bacteria</taxon>
        <taxon>Pseudomonadati</taxon>
        <taxon>Planctomycetota</taxon>
        <taxon>Planctomycetia</taxon>
        <taxon>Planctomycetales</taxon>
        <taxon>Planctomycetaceae</taxon>
        <taxon>Planctopirus</taxon>
    </lineage>
</organism>
<protein>
    <recommendedName>
        <fullName evidence="3 7">Chorismate synthase</fullName>
        <shortName evidence="7">CS</shortName>
        <ecNumber evidence="3 7">4.2.3.5</ecNumber>
    </recommendedName>
    <alternativeName>
        <fullName evidence="7">5-enolpyruvylshikimate-3-phosphate phospholyase</fullName>
    </alternativeName>
</protein>
<evidence type="ECO:0000256" key="6">
    <source>
        <dbReference type="ARBA" id="ARBA00023239"/>
    </source>
</evidence>
<dbReference type="GO" id="GO:0009423">
    <property type="term" value="P:chorismate biosynthetic process"/>
    <property type="evidence" value="ECO:0007669"/>
    <property type="project" value="UniProtKB-UniRule"/>
</dbReference>
<keyword evidence="7" id="KW-0274">FAD</keyword>
<dbReference type="EMBL" id="LYDR01000063">
    <property type="protein sequence ID" value="ODA32581.1"/>
    <property type="molecule type" value="Genomic_DNA"/>
</dbReference>
<dbReference type="GO" id="GO:0010181">
    <property type="term" value="F:FMN binding"/>
    <property type="evidence" value="ECO:0007669"/>
    <property type="project" value="TreeGrafter"/>
</dbReference>
<comment type="similarity">
    <text evidence="2 7">Belongs to the chorismate synthase family.</text>
</comment>
<comment type="catalytic activity">
    <reaction evidence="7">
        <text>5-O-(1-carboxyvinyl)-3-phosphoshikimate = chorismate + phosphate</text>
        <dbReference type="Rhea" id="RHEA:21020"/>
        <dbReference type="ChEBI" id="CHEBI:29748"/>
        <dbReference type="ChEBI" id="CHEBI:43474"/>
        <dbReference type="ChEBI" id="CHEBI:57701"/>
        <dbReference type="EC" id="4.2.3.5"/>
    </reaction>
</comment>
<dbReference type="OrthoDB" id="9771806at2"/>
<name>A0A1C3EH63_9PLAN</name>
<sequence length="388" mass="41133">MAGNSFGQAFRITTAGESHGPGNVVIVDGVPAGIPLTVDDLLIDLNRRRPGQSHITTQRDEADLPEILAGVFEGQTTGTSVAILIRNTDQRSKDYGNIQDVYRPGHADFTLDAKYGFRDYRGGGRSSARETTARVAAGAIAKKLLAHALGAQVIGYVHQVGSIVAEVPHPELVTLQQVEYLADGTPNIIRCPDEANGSRMIALIEEVRKQQDSIGGAATIVATGIPAGLGEPVFDKLKADLAKALFSLPAVLGVEYGVGFGCANMRGSANNDYFVPKESPSATNEATTAAIPAIDKITTQTNRHGGMLGGISSGQAITLRAAVKPTSSLPLEQPTVTRAGEATTIRTKGRHDPCLLPRFIPMAEAMVAIVLADHWLRWCGQKNWKPAT</sequence>
<feature type="binding site" evidence="7">
    <location>
        <position position="48"/>
    </location>
    <ligand>
        <name>NADP(+)</name>
        <dbReference type="ChEBI" id="CHEBI:58349"/>
    </ligand>
</feature>
<keyword evidence="7" id="KW-0521">NADP</keyword>
<evidence type="ECO:0000256" key="7">
    <source>
        <dbReference type="HAMAP-Rule" id="MF_00300"/>
    </source>
</evidence>
<gene>
    <name evidence="7" type="primary">aroC</name>
    <name evidence="8" type="ORF">A6X21_19635</name>
</gene>
<comment type="subunit">
    <text evidence="7">Homotetramer.</text>
</comment>
<dbReference type="PANTHER" id="PTHR21085:SF0">
    <property type="entry name" value="CHORISMATE SYNTHASE"/>
    <property type="match status" value="1"/>
</dbReference>
<dbReference type="Proteomes" id="UP000094828">
    <property type="component" value="Unassembled WGS sequence"/>
</dbReference>
<dbReference type="InterPro" id="IPR000453">
    <property type="entry name" value="Chorismate_synth"/>
</dbReference>
<dbReference type="NCBIfam" id="TIGR00033">
    <property type="entry name" value="aroC"/>
    <property type="match status" value="1"/>
</dbReference>